<gene>
    <name evidence="5" type="ORF">COMA2_20498</name>
</gene>
<keyword evidence="3" id="KW-0804">Transcription</keyword>
<proteinExistence type="predicted"/>
<accession>A0A0S4LG49</accession>
<dbReference type="Proteomes" id="UP000198736">
    <property type="component" value="Unassembled WGS sequence"/>
</dbReference>
<dbReference type="PRINTS" id="PR00035">
    <property type="entry name" value="HTHGNTR"/>
</dbReference>
<dbReference type="CDD" id="cd07377">
    <property type="entry name" value="WHTH_GntR"/>
    <property type="match status" value="1"/>
</dbReference>
<reference evidence="6" key="1">
    <citation type="submission" date="2015-10" db="EMBL/GenBank/DDBJ databases">
        <authorList>
            <person name="Luecker S."/>
            <person name="Luecker S."/>
        </authorList>
    </citation>
    <scope>NUCLEOTIDE SEQUENCE [LARGE SCALE GENOMIC DNA]</scope>
</reference>
<dbReference type="GO" id="GO:0003677">
    <property type="term" value="F:DNA binding"/>
    <property type="evidence" value="ECO:0007669"/>
    <property type="project" value="UniProtKB-KW"/>
</dbReference>
<evidence type="ECO:0000256" key="2">
    <source>
        <dbReference type="ARBA" id="ARBA00023125"/>
    </source>
</evidence>
<evidence type="ECO:0000259" key="4">
    <source>
        <dbReference type="PROSITE" id="PS50949"/>
    </source>
</evidence>
<dbReference type="SMART" id="SM00345">
    <property type="entry name" value="HTH_GNTR"/>
    <property type="match status" value="1"/>
</dbReference>
<dbReference type="InterPro" id="IPR000524">
    <property type="entry name" value="Tscrpt_reg_HTH_GntR"/>
</dbReference>
<name>A0A0S4LG49_9BACT</name>
<protein>
    <submittedName>
        <fullName evidence="5">Transcriptional regulator, GntR family</fullName>
    </submittedName>
</protein>
<dbReference type="AlphaFoldDB" id="A0A0S4LG49"/>
<dbReference type="OrthoDB" id="9781630at2"/>
<dbReference type="PROSITE" id="PS50949">
    <property type="entry name" value="HTH_GNTR"/>
    <property type="match status" value="1"/>
</dbReference>
<dbReference type="InterPro" id="IPR011711">
    <property type="entry name" value="GntR_C"/>
</dbReference>
<keyword evidence="6" id="KW-1185">Reference proteome</keyword>
<evidence type="ECO:0000256" key="1">
    <source>
        <dbReference type="ARBA" id="ARBA00023015"/>
    </source>
</evidence>
<dbReference type="SUPFAM" id="SSF48008">
    <property type="entry name" value="GntR ligand-binding domain-like"/>
    <property type="match status" value="1"/>
</dbReference>
<feature type="domain" description="HTH gntR-type" evidence="4">
    <location>
        <begin position="13"/>
        <end position="80"/>
    </location>
</feature>
<dbReference type="SMART" id="SM00895">
    <property type="entry name" value="FCD"/>
    <property type="match status" value="1"/>
</dbReference>
<keyword evidence="2" id="KW-0238">DNA-binding</keyword>
<dbReference type="STRING" id="1742973.COMA2_20498"/>
<organism evidence="5 6">
    <name type="scientific">Candidatus Nitrospira nitrificans</name>
    <dbReference type="NCBI Taxonomy" id="1742973"/>
    <lineage>
        <taxon>Bacteria</taxon>
        <taxon>Pseudomonadati</taxon>
        <taxon>Nitrospirota</taxon>
        <taxon>Nitrospiria</taxon>
        <taxon>Nitrospirales</taxon>
        <taxon>Nitrospiraceae</taxon>
        <taxon>Nitrospira</taxon>
    </lineage>
</organism>
<keyword evidence="1" id="KW-0805">Transcription regulation</keyword>
<dbReference type="GO" id="GO:0003700">
    <property type="term" value="F:DNA-binding transcription factor activity"/>
    <property type="evidence" value="ECO:0007669"/>
    <property type="project" value="InterPro"/>
</dbReference>
<evidence type="ECO:0000313" key="5">
    <source>
        <dbReference type="EMBL" id="CUS35886.1"/>
    </source>
</evidence>
<dbReference type="PANTHER" id="PTHR43537:SF24">
    <property type="entry name" value="GLUCONATE OPERON TRANSCRIPTIONAL REPRESSOR"/>
    <property type="match status" value="1"/>
</dbReference>
<dbReference type="SUPFAM" id="SSF46785">
    <property type="entry name" value="Winged helix' DNA-binding domain"/>
    <property type="match status" value="1"/>
</dbReference>
<dbReference type="Gene3D" id="1.20.120.530">
    <property type="entry name" value="GntR ligand-binding domain-like"/>
    <property type="match status" value="1"/>
</dbReference>
<dbReference type="Pfam" id="PF07729">
    <property type="entry name" value="FCD"/>
    <property type="match status" value="1"/>
</dbReference>
<dbReference type="EMBL" id="CZPZ01000012">
    <property type="protein sequence ID" value="CUS35886.1"/>
    <property type="molecule type" value="Genomic_DNA"/>
</dbReference>
<dbReference type="Gene3D" id="1.10.10.10">
    <property type="entry name" value="Winged helix-like DNA-binding domain superfamily/Winged helix DNA-binding domain"/>
    <property type="match status" value="1"/>
</dbReference>
<dbReference type="Pfam" id="PF00392">
    <property type="entry name" value="GntR"/>
    <property type="match status" value="1"/>
</dbReference>
<evidence type="ECO:0000313" key="6">
    <source>
        <dbReference type="Proteomes" id="UP000198736"/>
    </source>
</evidence>
<dbReference type="InterPro" id="IPR036388">
    <property type="entry name" value="WH-like_DNA-bd_sf"/>
</dbReference>
<dbReference type="InterPro" id="IPR036390">
    <property type="entry name" value="WH_DNA-bd_sf"/>
</dbReference>
<dbReference type="PANTHER" id="PTHR43537">
    <property type="entry name" value="TRANSCRIPTIONAL REGULATOR, GNTR FAMILY"/>
    <property type="match status" value="1"/>
</dbReference>
<sequence>MIRNDQMAEGESSNLSSSIVATLKEQILHWHYPPEHRLTEVELCKTFNVSRSPVREALRVLATDGFVKKLPNRGYVVRQHNIDEIEELYEVRVALELYAVECLARKGPLNENAKEDLVKLKRTWTDLLNGSSKKAEELARLDTLFHETLAHAAGNKTLLRHLRTINERLMLFRMIDFDKPDRAKSTCHQHLKILKCITAKDAPGARAAMQQNIDEGRNNVHTAIKDALAKAYSMKSS</sequence>
<dbReference type="RefSeq" id="WP_090897313.1">
    <property type="nucleotide sequence ID" value="NZ_CZPZ01000012.1"/>
</dbReference>
<evidence type="ECO:0000256" key="3">
    <source>
        <dbReference type="ARBA" id="ARBA00023163"/>
    </source>
</evidence>
<dbReference type="InterPro" id="IPR008920">
    <property type="entry name" value="TF_FadR/GntR_C"/>
</dbReference>